<evidence type="ECO:0000256" key="1">
    <source>
        <dbReference type="SAM" id="Phobius"/>
    </source>
</evidence>
<accession>A0ABU2GH73</accession>
<gene>
    <name evidence="2" type="ORF">NDI76_15530</name>
</gene>
<protein>
    <recommendedName>
        <fullName evidence="4">Flagellin</fullName>
    </recommendedName>
</protein>
<sequence length="237" mass="25152">MTDRAQAETLGFSTVFGLVMLMIVVVSLVVYPAIEDVQNSQRVSNVERGMAAFAGNVNDVVGNDAPRRSTGFRLDGGQLALGDPVTVTVTGDAFDETYEVRPLVYRSDDGTELVYVNGAVVRDDGHGVVMLTEPRLQFSDQGVVLPVVRLDEATGPAAVGGSTRVATVREATRVAVADRTPQRVSITITSPRADAWQRTLESDAGATCGSVSGETLTCTVDTQRVSVVVVDVDVSFE</sequence>
<organism evidence="2 3">
    <name type="scientific">Halogeometricum salsisoli</name>
    <dbReference type="NCBI Taxonomy" id="2950536"/>
    <lineage>
        <taxon>Archaea</taxon>
        <taxon>Methanobacteriati</taxon>
        <taxon>Methanobacteriota</taxon>
        <taxon>Stenosarchaea group</taxon>
        <taxon>Halobacteria</taxon>
        <taxon>Halobacteriales</taxon>
        <taxon>Haloferacaceae</taxon>
        <taxon>Halogeometricum</taxon>
    </lineage>
</organism>
<reference evidence="2 3" key="1">
    <citation type="submission" date="2022-06" db="EMBL/GenBank/DDBJ databases">
        <title>Halogeometricum sp. a new haloarchaeum isolate from saline soil.</title>
        <authorList>
            <person name="Strakova D."/>
            <person name="Galisteo C."/>
            <person name="Sanchez-Porro C."/>
            <person name="Ventosa A."/>
        </authorList>
    </citation>
    <scope>NUCLEOTIDE SEQUENCE [LARGE SCALE GENOMIC DNA]</scope>
    <source>
        <strain evidence="2 3">S1BR25-6</strain>
    </source>
</reference>
<feature type="transmembrane region" description="Helical" evidence="1">
    <location>
        <begin position="12"/>
        <end position="34"/>
    </location>
</feature>
<keyword evidence="1" id="KW-0472">Membrane</keyword>
<dbReference type="RefSeq" id="WP_310925050.1">
    <property type="nucleotide sequence ID" value="NZ_JAMQOP010000003.1"/>
</dbReference>
<keyword evidence="3" id="KW-1185">Reference proteome</keyword>
<evidence type="ECO:0000313" key="3">
    <source>
        <dbReference type="Proteomes" id="UP001257060"/>
    </source>
</evidence>
<evidence type="ECO:0008006" key="4">
    <source>
        <dbReference type="Google" id="ProtNLM"/>
    </source>
</evidence>
<keyword evidence="1" id="KW-0812">Transmembrane</keyword>
<keyword evidence="1" id="KW-1133">Transmembrane helix</keyword>
<name>A0ABU2GH73_9EURY</name>
<comment type="caution">
    <text evidence="2">The sequence shown here is derived from an EMBL/GenBank/DDBJ whole genome shotgun (WGS) entry which is preliminary data.</text>
</comment>
<dbReference type="Proteomes" id="UP001257060">
    <property type="component" value="Unassembled WGS sequence"/>
</dbReference>
<evidence type="ECO:0000313" key="2">
    <source>
        <dbReference type="EMBL" id="MDS0300157.1"/>
    </source>
</evidence>
<dbReference type="Pfam" id="PF23960">
    <property type="entry name" value="DUF7289"/>
    <property type="match status" value="1"/>
</dbReference>
<proteinExistence type="predicted"/>
<dbReference type="EMBL" id="JAMQOP010000003">
    <property type="protein sequence ID" value="MDS0300157.1"/>
    <property type="molecule type" value="Genomic_DNA"/>
</dbReference>
<dbReference type="InterPro" id="IPR055713">
    <property type="entry name" value="DUF7289"/>
</dbReference>